<dbReference type="GO" id="GO:0003677">
    <property type="term" value="F:DNA binding"/>
    <property type="evidence" value="ECO:0007669"/>
    <property type="project" value="UniProtKB-KW"/>
</dbReference>
<dbReference type="InterPro" id="IPR042160">
    <property type="entry name" value="HD-Zip_IV"/>
</dbReference>
<keyword evidence="3" id="KW-0371">Homeobox</keyword>
<sequence>MHILSPLVPPREFCFLRHCQQIEPGTWVIVDVSYDFWKENIYLSRSWRLPSGCMIQEMPNGCSNVTWVEHVEVDDKTQTHRLYRDLICGNSAYGAARWIVTLQRMCERFAFTSGEIAPPRELGGVITSSEARRRMMKLSHRMIKDFCAMLSMSGKLDFPQLSEVNNSGVRVSVRRSGGPGQHFGMIISAATSLRLPLPPETVFNFFKDEKTRVQWDILSTANPVHEIAHIPIGTHPGNCISIIRPFASNDNNMLLLQESCTDALGSLVVYAPIDITSLNIAMTSEDSLIIPILPSGFVISEDGRPDNSRASTSAGGGGGSLVTIAFQILGSNPLTSSASSSTPTEMNMESVAKVNTLISSTVQKIKIALNCSN</sequence>
<dbReference type="Pfam" id="PF01852">
    <property type="entry name" value="START"/>
    <property type="match status" value="1"/>
</dbReference>
<dbReference type="InterPro" id="IPR057993">
    <property type="entry name" value="HD-Zip_IV_C"/>
</dbReference>
<dbReference type="Proteomes" id="UP000027138">
    <property type="component" value="Unassembled WGS sequence"/>
</dbReference>
<dbReference type="STRING" id="180498.A0A067KL91"/>
<dbReference type="PANTHER" id="PTHR45654:SF9">
    <property type="entry name" value="HOMEOBOX-LEUCINE ZIPPER PROTEIN HDG10-RELATED"/>
    <property type="match status" value="1"/>
</dbReference>
<gene>
    <name evidence="7" type="ORF">JCGZ_10500</name>
</gene>
<dbReference type="EMBL" id="KK914479">
    <property type="protein sequence ID" value="KDP35728.1"/>
    <property type="molecule type" value="Genomic_DNA"/>
</dbReference>
<dbReference type="Pfam" id="PF25797">
    <property type="entry name" value="PDF2_C"/>
    <property type="match status" value="1"/>
</dbReference>
<keyword evidence="4" id="KW-0804">Transcription</keyword>
<feature type="domain" description="START" evidence="6">
    <location>
        <begin position="1"/>
        <end position="111"/>
    </location>
</feature>
<evidence type="ECO:0000256" key="5">
    <source>
        <dbReference type="ARBA" id="ARBA00023242"/>
    </source>
</evidence>
<reference evidence="7 8" key="1">
    <citation type="journal article" date="2014" name="PLoS ONE">
        <title>Global Analysis of Gene Expression Profiles in Physic Nut (Jatropha curcas L.) Seedlings Exposed to Salt Stress.</title>
        <authorList>
            <person name="Zhang L."/>
            <person name="Zhang C."/>
            <person name="Wu P."/>
            <person name="Chen Y."/>
            <person name="Li M."/>
            <person name="Jiang H."/>
            <person name="Wu G."/>
        </authorList>
    </citation>
    <scope>NUCLEOTIDE SEQUENCE [LARGE SCALE GENOMIC DNA]</scope>
    <source>
        <strain evidence="8">cv. GZQX0401</strain>
        <tissue evidence="7">Young leaves</tissue>
    </source>
</reference>
<dbReference type="InterPro" id="IPR023393">
    <property type="entry name" value="START-like_dom_sf"/>
</dbReference>
<organism evidence="7 8">
    <name type="scientific">Jatropha curcas</name>
    <name type="common">Barbados nut</name>
    <dbReference type="NCBI Taxonomy" id="180498"/>
    <lineage>
        <taxon>Eukaryota</taxon>
        <taxon>Viridiplantae</taxon>
        <taxon>Streptophyta</taxon>
        <taxon>Embryophyta</taxon>
        <taxon>Tracheophyta</taxon>
        <taxon>Spermatophyta</taxon>
        <taxon>Magnoliopsida</taxon>
        <taxon>eudicotyledons</taxon>
        <taxon>Gunneridae</taxon>
        <taxon>Pentapetalae</taxon>
        <taxon>rosids</taxon>
        <taxon>fabids</taxon>
        <taxon>Malpighiales</taxon>
        <taxon>Euphorbiaceae</taxon>
        <taxon>Crotonoideae</taxon>
        <taxon>Jatropheae</taxon>
        <taxon>Jatropha</taxon>
    </lineage>
</organism>
<evidence type="ECO:0000256" key="4">
    <source>
        <dbReference type="ARBA" id="ARBA00023163"/>
    </source>
</evidence>
<dbReference type="AlphaFoldDB" id="A0A067KL91"/>
<evidence type="ECO:0000256" key="3">
    <source>
        <dbReference type="ARBA" id="ARBA00023155"/>
    </source>
</evidence>
<dbReference type="PROSITE" id="PS50848">
    <property type="entry name" value="START"/>
    <property type="match status" value="1"/>
</dbReference>
<keyword evidence="5" id="KW-0539">Nucleus</keyword>
<dbReference type="PANTHER" id="PTHR45654">
    <property type="entry name" value="HOMEOBOX-LEUCINE ZIPPER PROTEIN MERISTEM L1"/>
    <property type="match status" value="1"/>
</dbReference>
<evidence type="ECO:0000256" key="1">
    <source>
        <dbReference type="ARBA" id="ARBA00023015"/>
    </source>
</evidence>
<name>A0A067KL91_JATCU</name>
<dbReference type="Gene3D" id="3.30.530.20">
    <property type="match status" value="1"/>
</dbReference>
<keyword evidence="2" id="KW-0238">DNA-binding</keyword>
<dbReference type="InterPro" id="IPR002913">
    <property type="entry name" value="START_lipid-bd_dom"/>
</dbReference>
<evidence type="ECO:0000259" key="6">
    <source>
        <dbReference type="PROSITE" id="PS50848"/>
    </source>
</evidence>
<evidence type="ECO:0000313" key="7">
    <source>
        <dbReference type="EMBL" id="KDP35728.1"/>
    </source>
</evidence>
<keyword evidence="1" id="KW-0805">Transcription regulation</keyword>
<dbReference type="GO" id="GO:0008289">
    <property type="term" value="F:lipid binding"/>
    <property type="evidence" value="ECO:0007669"/>
    <property type="project" value="InterPro"/>
</dbReference>
<keyword evidence="8" id="KW-1185">Reference proteome</keyword>
<evidence type="ECO:0000256" key="2">
    <source>
        <dbReference type="ARBA" id="ARBA00023125"/>
    </source>
</evidence>
<accession>A0A067KL91</accession>
<protein>
    <recommendedName>
        <fullName evidence="6">START domain-containing protein</fullName>
    </recommendedName>
</protein>
<proteinExistence type="predicted"/>
<evidence type="ECO:0000313" key="8">
    <source>
        <dbReference type="Proteomes" id="UP000027138"/>
    </source>
</evidence>
<dbReference type="SUPFAM" id="SSF55961">
    <property type="entry name" value="Bet v1-like"/>
    <property type="match status" value="2"/>
</dbReference>
<dbReference type="OrthoDB" id="6159439at2759"/>